<feature type="transmembrane region" description="Helical" evidence="1">
    <location>
        <begin position="21"/>
        <end position="41"/>
    </location>
</feature>
<dbReference type="AlphaFoldDB" id="A0A1X6Z054"/>
<evidence type="ECO:0000256" key="1">
    <source>
        <dbReference type="SAM" id="Phobius"/>
    </source>
</evidence>
<dbReference type="InterPro" id="IPR007404">
    <property type="entry name" value="YdjM-like"/>
</dbReference>
<sequence>MITAHLPAGYITGRSLAHSGPVVLAAVLGGIFPDLDLIRFYFVDGRSIHHHNYWVHVPAFWAIVTLVFLILEPRISASLRQCGWAFLLAVSVHILLDGLAGGIKWLWPLSDQLYYIVTVPTRFENWILNFILHPIFLFEIAIWAVAIRLWFKEPAGGTTP</sequence>
<keyword evidence="3" id="KW-1185">Reference proteome</keyword>
<name>A0A1X6Z054_9RHOB</name>
<protein>
    <recommendedName>
        <fullName evidence="4">Inner membrane protein YbcI</fullName>
    </recommendedName>
</protein>
<dbReference type="Pfam" id="PF04307">
    <property type="entry name" value="YdjM"/>
    <property type="match status" value="1"/>
</dbReference>
<accession>A0A1X6Z054</accession>
<dbReference type="RefSeq" id="WP_085805285.1">
    <property type="nucleotide sequence ID" value="NZ_FWFX01000004.1"/>
</dbReference>
<dbReference type="OrthoDB" id="199738at2"/>
<evidence type="ECO:0000313" key="2">
    <source>
        <dbReference type="EMBL" id="SLN36844.1"/>
    </source>
</evidence>
<keyword evidence="1" id="KW-1133">Transmembrane helix</keyword>
<feature type="transmembrane region" description="Helical" evidence="1">
    <location>
        <begin position="83"/>
        <end position="107"/>
    </location>
</feature>
<reference evidence="2 3" key="1">
    <citation type="submission" date="2017-03" db="EMBL/GenBank/DDBJ databases">
        <authorList>
            <person name="Afonso C.L."/>
            <person name="Miller P.J."/>
            <person name="Scott M.A."/>
            <person name="Spackman E."/>
            <person name="Goraichik I."/>
            <person name="Dimitrov K.M."/>
            <person name="Suarez D.L."/>
            <person name="Swayne D.E."/>
        </authorList>
    </citation>
    <scope>NUCLEOTIDE SEQUENCE [LARGE SCALE GENOMIC DNA]</scope>
    <source>
        <strain evidence="2 3">CECT 7450</strain>
    </source>
</reference>
<feature type="transmembrane region" description="Helical" evidence="1">
    <location>
        <begin position="127"/>
        <end position="151"/>
    </location>
</feature>
<evidence type="ECO:0008006" key="4">
    <source>
        <dbReference type="Google" id="ProtNLM"/>
    </source>
</evidence>
<feature type="transmembrane region" description="Helical" evidence="1">
    <location>
        <begin position="53"/>
        <end position="71"/>
    </location>
</feature>
<evidence type="ECO:0000313" key="3">
    <source>
        <dbReference type="Proteomes" id="UP000193061"/>
    </source>
</evidence>
<dbReference type="Proteomes" id="UP000193061">
    <property type="component" value="Unassembled WGS sequence"/>
</dbReference>
<organism evidence="2 3">
    <name type="scientific">Roseovarius albus</name>
    <dbReference type="NCBI Taxonomy" id="1247867"/>
    <lineage>
        <taxon>Bacteria</taxon>
        <taxon>Pseudomonadati</taxon>
        <taxon>Pseudomonadota</taxon>
        <taxon>Alphaproteobacteria</taxon>
        <taxon>Rhodobacterales</taxon>
        <taxon>Roseobacteraceae</taxon>
        <taxon>Roseovarius</taxon>
    </lineage>
</organism>
<dbReference type="EMBL" id="FWFX01000004">
    <property type="protein sequence ID" value="SLN36844.1"/>
    <property type="molecule type" value="Genomic_DNA"/>
</dbReference>
<proteinExistence type="predicted"/>
<gene>
    <name evidence="2" type="ORF">ROA7450_01753</name>
</gene>
<keyword evidence="1" id="KW-0472">Membrane</keyword>
<keyword evidence="1" id="KW-0812">Transmembrane</keyword>